<keyword evidence="1" id="KW-0167">Capsid protein</keyword>
<evidence type="ECO:0000313" key="2">
    <source>
        <dbReference type="Proteomes" id="UP001275436"/>
    </source>
</evidence>
<comment type="caution">
    <text evidence="1">The sequence shown here is derived from an EMBL/GenBank/DDBJ whole genome shotgun (WGS) entry which is preliminary data.</text>
</comment>
<evidence type="ECO:0000313" key="1">
    <source>
        <dbReference type="EMBL" id="GLO67023.1"/>
    </source>
</evidence>
<organism evidence="1 2">
    <name type="scientific">Oceanobacillus kimchii</name>
    <dbReference type="NCBI Taxonomy" id="746691"/>
    <lineage>
        <taxon>Bacteria</taxon>
        <taxon>Bacillati</taxon>
        <taxon>Bacillota</taxon>
        <taxon>Bacilli</taxon>
        <taxon>Bacillales</taxon>
        <taxon>Bacillaceae</taxon>
        <taxon>Oceanobacillus</taxon>
    </lineage>
</organism>
<dbReference type="PANTHER" id="PTHR39179:SF2">
    <property type="entry name" value="ENDOSPORE COAT-ASSOCIATED PROTEIN YUTH"/>
    <property type="match status" value="1"/>
</dbReference>
<reference evidence="1 2" key="1">
    <citation type="submission" date="2023-02" db="EMBL/GenBank/DDBJ databases">
        <title>Oceanobacillus kimchii IFOP_LL358 isolated form Alexandrium catenella lab strain.</title>
        <authorList>
            <person name="Gajardo G."/>
            <person name="Ueki S."/>
            <person name="Maruyama F."/>
        </authorList>
    </citation>
    <scope>NUCLEOTIDE SEQUENCE [LARGE SCALE GENOMIC DNA]</scope>
    <source>
        <strain evidence="1 2">IFOP_LL358</strain>
    </source>
</reference>
<dbReference type="RefSeq" id="WP_017797471.1">
    <property type="nucleotide sequence ID" value="NZ_BSKO01000001.1"/>
</dbReference>
<keyword evidence="2" id="KW-1185">Reference proteome</keyword>
<proteinExistence type="predicted"/>
<dbReference type="PANTHER" id="PTHR39179">
    <property type="entry name" value="SPORE COAT PROTEIN I"/>
    <property type="match status" value="1"/>
</dbReference>
<keyword evidence="1" id="KW-0946">Virion</keyword>
<dbReference type="Proteomes" id="UP001275436">
    <property type="component" value="Unassembled WGS sequence"/>
</dbReference>
<name>A0ABQ5TJI0_9BACI</name>
<dbReference type="InterPro" id="IPR011009">
    <property type="entry name" value="Kinase-like_dom_sf"/>
</dbReference>
<dbReference type="InterPro" id="IPR047175">
    <property type="entry name" value="CotS-like"/>
</dbReference>
<accession>A0ABQ5TJI0</accession>
<dbReference type="EMBL" id="BSKO01000001">
    <property type="protein sequence ID" value="GLO67023.1"/>
    <property type="molecule type" value="Genomic_DNA"/>
</dbReference>
<dbReference type="SUPFAM" id="SSF56112">
    <property type="entry name" value="Protein kinase-like (PK-like)"/>
    <property type="match status" value="1"/>
</dbReference>
<gene>
    <name evidence="1" type="ORF">MACH08_28070</name>
</gene>
<protein>
    <submittedName>
        <fullName evidence="1">Spore coat protein YutH</fullName>
    </submittedName>
</protein>
<sequence length="319" mass="37671">MPLTEMLSSLYSIQSEGKRTIDNREGYTKGEYIYFTISGKNRETILMEQATLAYHLKENGVANVAYPIANSNGDWFTSYGDDNWMVLELDVSSIRNTKDPGIQLGSMHQIGSSFQYEPKTISSYGKWKELWIEKLTFFEEEIQKQAKEQRGDYYRELMDIVPYIVGVSENAIQYLQESEKEQRILETDQGTCCFVRWNPQGNQVLWTDGFVFDHPTRDIAEYIRWCFVNHQNKDNMIRFLHDYQSYQPLSIFGWRIIYARLLFPIHLYDLLEEGFTSRDTSMLIKMQTIQESYEKQLREFYQIVGVNTSDWQIPVVNWL</sequence>
<dbReference type="Gene3D" id="3.90.1200.10">
    <property type="match status" value="1"/>
</dbReference>